<dbReference type="InterPro" id="IPR007466">
    <property type="entry name" value="Peptidyl-Arg-deiminase_porph"/>
</dbReference>
<name>A0A7S3PYK2_9STRA</name>
<dbReference type="Gene3D" id="3.75.10.10">
    <property type="entry name" value="L-arginine/glycine Amidinotransferase, Chain A"/>
    <property type="match status" value="1"/>
</dbReference>
<evidence type="ECO:0000313" key="2">
    <source>
        <dbReference type="EMBL" id="CAE0459611.1"/>
    </source>
</evidence>
<organism evidence="2">
    <name type="scientific">Chaetoceros debilis</name>
    <dbReference type="NCBI Taxonomy" id="122233"/>
    <lineage>
        <taxon>Eukaryota</taxon>
        <taxon>Sar</taxon>
        <taxon>Stramenopiles</taxon>
        <taxon>Ochrophyta</taxon>
        <taxon>Bacillariophyta</taxon>
        <taxon>Coscinodiscophyceae</taxon>
        <taxon>Chaetocerotophycidae</taxon>
        <taxon>Chaetocerotales</taxon>
        <taxon>Chaetocerotaceae</taxon>
        <taxon>Chaetoceros</taxon>
    </lineage>
</organism>
<dbReference type="AlphaFoldDB" id="A0A7S3PYK2"/>
<dbReference type="GO" id="GO:0047632">
    <property type="term" value="F:agmatine deiminase activity"/>
    <property type="evidence" value="ECO:0007669"/>
    <property type="project" value="TreeGrafter"/>
</dbReference>
<keyword evidence="1" id="KW-0378">Hydrolase</keyword>
<reference evidence="2" key="1">
    <citation type="submission" date="2021-01" db="EMBL/GenBank/DDBJ databases">
        <authorList>
            <person name="Corre E."/>
            <person name="Pelletier E."/>
            <person name="Niang G."/>
            <person name="Scheremetjew M."/>
            <person name="Finn R."/>
            <person name="Kale V."/>
            <person name="Holt S."/>
            <person name="Cochrane G."/>
            <person name="Meng A."/>
            <person name="Brown T."/>
            <person name="Cohen L."/>
        </authorList>
    </citation>
    <scope>NUCLEOTIDE SEQUENCE</scope>
    <source>
        <strain evidence="2">MM31A-1</strain>
    </source>
</reference>
<proteinExistence type="predicted"/>
<dbReference type="GO" id="GO:0009446">
    <property type="term" value="P:putrescine biosynthetic process"/>
    <property type="evidence" value="ECO:0007669"/>
    <property type="project" value="InterPro"/>
</dbReference>
<evidence type="ECO:0000256" key="1">
    <source>
        <dbReference type="ARBA" id="ARBA00022801"/>
    </source>
</evidence>
<protein>
    <recommendedName>
        <fullName evidence="3">Agmatine deiminase</fullName>
    </recommendedName>
</protein>
<dbReference type="SUPFAM" id="SSF55909">
    <property type="entry name" value="Pentein"/>
    <property type="match status" value="1"/>
</dbReference>
<evidence type="ECO:0008006" key="3">
    <source>
        <dbReference type="Google" id="ProtNLM"/>
    </source>
</evidence>
<dbReference type="PANTHER" id="PTHR31377:SF0">
    <property type="entry name" value="AGMATINE DEIMINASE-RELATED"/>
    <property type="match status" value="1"/>
</dbReference>
<sequence>MSSCGSFSCHMPAEWHLHDACLILYPHNPGVFRSEGISGSGVCGDGDGNGGDINKCNVARAEVRNVARAIQIAGGEDVFLFCNSQEEARTLEELLQKEAGGEDEDKDKAEITNPSTARTCRIIVKVCNSDDSWCRDTGPTFVFAKNINIDDAEKITSAPSLVGIDWNFNAYGGPEEGCYWPCELDRKVAGSMISILNEYYPHENEHEHAHEHEDPVMAPVPVRIQHEKIEDFILEGGSIHTDGEGTILTTKECLLNSNRNPHLSKSQIESILKERLGATKVIWLPLGIACDDDTNGHVDNIATFARPGEVVLSWTDDVNDVNYERFRMAEEALGKECDAKGRKMKVHRLYVPDPMHYTAREVATLEGGGGGDEITALISADDGFKIGVEQEAEACERCEGERLAASYVNYYLANNAVILPQFGDAKYDKLAIATMKKIFPNLDIVGVYSREILLGGGNIHCITQQLPRRHLS</sequence>
<dbReference type="PANTHER" id="PTHR31377">
    <property type="entry name" value="AGMATINE DEIMINASE-RELATED"/>
    <property type="match status" value="1"/>
</dbReference>
<dbReference type="GO" id="GO:0004668">
    <property type="term" value="F:protein-arginine deiminase activity"/>
    <property type="evidence" value="ECO:0007669"/>
    <property type="project" value="InterPro"/>
</dbReference>
<dbReference type="Pfam" id="PF04371">
    <property type="entry name" value="PAD_porph"/>
    <property type="match status" value="1"/>
</dbReference>
<accession>A0A7S3PYK2</accession>
<gene>
    <name evidence="2" type="ORF">CDEB00056_LOCUS4452</name>
</gene>
<dbReference type="EMBL" id="HBIO01006136">
    <property type="protein sequence ID" value="CAE0459611.1"/>
    <property type="molecule type" value="Transcribed_RNA"/>
</dbReference>